<accession>A0A0P1GE24</accession>
<evidence type="ECO:0000256" key="1">
    <source>
        <dbReference type="SAM" id="Phobius"/>
    </source>
</evidence>
<keyword evidence="1" id="KW-0812">Transmembrane</keyword>
<sequence>MISADDLRAAVGSGLLSEAQAASLKALSDSRRGAREDLAPGDEPFELFKGFNEIFIVIGLIILCSGWITMNSVALAADFGNYKTHLMGAAGIGAVFLWGVSEYFIRHRRMVGPAIALSIMFAGNALAGFAAWRAQPFMIAQNDYSSLPIALGLSIVALAIYWIRFRVPFTMALMALGLFAVALIIGADRAGVPSGFADLFRLSAQGPFAWITLAVGLAVFAMAMAFDLSDPHRVTRRSAQGFWLHVVAAPALVNTIALSLMERSQDTLLVVVLLFFALVAIVIDRRSFLITAIGYIVALASTVFDGESAGLFVLGLGLFLVALGAFWARIRAALLSLLSGVLPLHRLPPSHQ</sequence>
<keyword evidence="1" id="KW-1133">Transmembrane helix</keyword>
<dbReference type="OrthoDB" id="9770600at2"/>
<feature type="transmembrane region" description="Helical" evidence="1">
    <location>
        <begin position="241"/>
        <end position="261"/>
    </location>
</feature>
<gene>
    <name evidence="2" type="ORF">TRM7557_02524</name>
</gene>
<dbReference type="RefSeq" id="WP_058290544.1">
    <property type="nucleotide sequence ID" value="NZ_CYSD01000037.1"/>
</dbReference>
<feature type="transmembrane region" description="Helical" evidence="1">
    <location>
        <begin position="86"/>
        <end position="105"/>
    </location>
</feature>
<dbReference type="STRING" id="928856.SAMN04488049_101194"/>
<feature type="transmembrane region" description="Helical" evidence="1">
    <location>
        <begin position="144"/>
        <end position="162"/>
    </location>
</feature>
<evidence type="ECO:0008006" key="4">
    <source>
        <dbReference type="Google" id="ProtNLM"/>
    </source>
</evidence>
<proteinExistence type="predicted"/>
<protein>
    <recommendedName>
        <fullName evidence="4">DUF2157 domain-containing protein</fullName>
    </recommendedName>
</protein>
<feature type="transmembrane region" description="Helical" evidence="1">
    <location>
        <begin position="169"/>
        <end position="187"/>
    </location>
</feature>
<evidence type="ECO:0000313" key="2">
    <source>
        <dbReference type="EMBL" id="CUH79691.1"/>
    </source>
</evidence>
<evidence type="ECO:0000313" key="3">
    <source>
        <dbReference type="Proteomes" id="UP000052022"/>
    </source>
</evidence>
<keyword evidence="3" id="KW-1185">Reference proteome</keyword>
<dbReference type="AlphaFoldDB" id="A0A0P1GE24"/>
<reference evidence="2 3" key="1">
    <citation type="submission" date="2015-09" db="EMBL/GenBank/DDBJ databases">
        <authorList>
            <consortium name="Swine Surveillance"/>
        </authorList>
    </citation>
    <scope>NUCLEOTIDE SEQUENCE [LARGE SCALE GENOMIC DNA]</scope>
    <source>
        <strain evidence="2 3">CECT 7557</strain>
    </source>
</reference>
<feature type="transmembrane region" description="Helical" evidence="1">
    <location>
        <begin position="54"/>
        <end position="74"/>
    </location>
</feature>
<feature type="transmembrane region" description="Helical" evidence="1">
    <location>
        <begin position="112"/>
        <end position="132"/>
    </location>
</feature>
<feature type="transmembrane region" description="Helical" evidence="1">
    <location>
        <begin position="267"/>
        <end position="283"/>
    </location>
</feature>
<feature type="transmembrane region" description="Helical" evidence="1">
    <location>
        <begin position="207"/>
        <end position="229"/>
    </location>
</feature>
<name>A0A0P1GE24_9RHOB</name>
<dbReference type="Proteomes" id="UP000052022">
    <property type="component" value="Unassembled WGS sequence"/>
</dbReference>
<keyword evidence="1" id="KW-0472">Membrane</keyword>
<feature type="transmembrane region" description="Helical" evidence="1">
    <location>
        <begin position="288"/>
        <end position="304"/>
    </location>
</feature>
<dbReference type="EMBL" id="CYSD01000037">
    <property type="protein sequence ID" value="CUH79691.1"/>
    <property type="molecule type" value="Genomic_DNA"/>
</dbReference>
<organism evidence="2 3">
    <name type="scientific">Tritonibacter multivorans</name>
    <dbReference type="NCBI Taxonomy" id="928856"/>
    <lineage>
        <taxon>Bacteria</taxon>
        <taxon>Pseudomonadati</taxon>
        <taxon>Pseudomonadota</taxon>
        <taxon>Alphaproteobacteria</taxon>
        <taxon>Rhodobacterales</taxon>
        <taxon>Paracoccaceae</taxon>
        <taxon>Tritonibacter</taxon>
    </lineage>
</organism>
<feature type="transmembrane region" description="Helical" evidence="1">
    <location>
        <begin position="310"/>
        <end position="328"/>
    </location>
</feature>